<comment type="caution">
    <text evidence="17">The sequence shown here is derived from an EMBL/GenBank/DDBJ whole genome shotgun (WGS) entry which is preliminary data.</text>
</comment>
<keyword evidence="5 11" id="KW-0812">Transmembrane</keyword>
<dbReference type="InterPro" id="IPR011276">
    <property type="entry name" value="TonB_haem/Hb_rcpt"/>
</dbReference>
<dbReference type="InterPro" id="IPR036942">
    <property type="entry name" value="Beta-barrel_TonB_sf"/>
</dbReference>
<dbReference type="Gene3D" id="2.170.130.10">
    <property type="entry name" value="TonB-dependent receptor, plug domain"/>
    <property type="match status" value="1"/>
</dbReference>
<gene>
    <name evidence="17" type="ORF">ACFSE1_05365</name>
</gene>
<name>A0ABW4M2W3_9HYPH</name>
<feature type="chain" id="PRO_5045300434" evidence="14">
    <location>
        <begin position="26"/>
        <end position="748"/>
    </location>
</feature>
<evidence type="ECO:0000256" key="11">
    <source>
        <dbReference type="PROSITE-ProRule" id="PRU01360"/>
    </source>
</evidence>
<feature type="short sequence motif" description="TonB C-terminal box" evidence="12">
    <location>
        <begin position="731"/>
        <end position="748"/>
    </location>
</feature>
<keyword evidence="10 11" id="KW-0998">Cell outer membrane</keyword>
<feature type="domain" description="TonB-dependent receptor plug" evidence="16">
    <location>
        <begin position="58"/>
        <end position="157"/>
    </location>
</feature>
<evidence type="ECO:0000256" key="7">
    <source>
        <dbReference type="ARBA" id="ARBA00023077"/>
    </source>
</evidence>
<feature type="domain" description="TonB-dependent receptor-like beta-barrel" evidence="15">
    <location>
        <begin position="255"/>
        <end position="710"/>
    </location>
</feature>
<evidence type="ECO:0000259" key="16">
    <source>
        <dbReference type="Pfam" id="PF07715"/>
    </source>
</evidence>
<evidence type="ECO:0000256" key="3">
    <source>
        <dbReference type="ARBA" id="ARBA00022448"/>
    </source>
</evidence>
<dbReference type="Pfam" id="PF07715">
    <property type="entry name" value="Plug"/>
    <property type="match status" value="1"/>
</dbReference>
<dbReference type="InterPro" id="IPR010949">
    <property type="entry name" value="TonB_Hb/transfer/lactofer_rcpt"/>
</dbReference>
<organism evidence="17 18">
    <name type="scientific">Rhizobium helianthi</name>
    <dbReference type="NCBI Taxonomy" id="1132695"/>
    <lineage>
        <taxon>Bacteria</taxon>
        <taxon>Pseudomonadati</taxon>
        <taxon>Pseudomonadota</taxon>
        <taxon>Alphaproteobacteria</taxon>
        <taxon>Hyphomicrobiales</taxon>
        <taxon>Rhizobiaceae</taxon>
        <taxon>Rhizobium/Agrobacterium group</taxon>
        <taxon>Rhizobium</taxon>
    </lineage>
</organism>
<keyword evidence="4 11" id="KW-1134">Transmembrane beta strand</keyword>
<evidence type="ECO:0000256" key="2">
    <source>
        <dbReference type="ARBA" id="ARBA00009810"/>
    </source>
</evidence>
<comment type="similarity">
    <text evidence="2 11 13">Belongs to the TonB-dependent receptor family.</text>
</comment>
<protein>
    <submittedName>
        <fullName evidence="17">TonB-dependent hemoglobin/transferrin/lactoferrin family receptor</fullName>
    </submittedName>
</protein>
<dbReference type="PROSITE" id="PS52016">
    <property type="entry name" value="TONB_DEPENDENT_REC_3"/>
    <property type="match status" value="1"/>
</dbReference>
<evidence type="ECO:0000256" key="1">
    <source>
        <dbReference type="ARBA" id="ARBA00004571"/>
    </source>
</evidence>
<evidence type="ECO:0000313" key="17">
    <source>
        <dbReference type="EMBL" id="MFD1744886.1"/>
    </source>
</evidence>
<evidence type="ECO:0000256" key="6">
    <source>
        <dbReference type="ARBA" id="ARBA00022729"/>
    </source>
</evidence>
<reference evidence="18" key="1">
    <citation type="journal article" date="2019" name="Int. J. Syst. Evol. Microbiol.">
        <title>The Global Catalogue of Microorganisms (GCM) 10K type strain sequencing project: providing services to taxonomists for standard genome sequencing and annotation.</title>
        <authorList>
            <consortium name="The Broad Institute Genomics Platform"/>
            <consortium name="The Broad Institute Genome Sequencing Center for Infectious Disease"/>
            <person name="Wu L."/>
            <person name="Ma J."/>
        </authorList>
    </citation>
    <scope>NUCLEOTIDE SEQUENCE [LARGE SCALE GENOMIC DNA]</scope>
    <source>
        <strain evidence="18">CG52</strain>
    </source>
</reference>
<dbReference type="NCBIfam" id="TIGR01785">
    <property type="entry name" value="TonB-hemin"/>
    <property type="match status" value="1"/>
</dbReference>
<evidence type="ECO:0000256" key="12">
    <source>
        <dbReference type="PROSITE-ProRule" id="PRU10144"/>
    </source>
</evidence>
<evidence type="ECO:0000259" key="15">
    <source>
        <dbReference type="Pfam" id="PF00593"/>
    </source>
</evidence>
<dbReference type="InterPro" id="IPR039426">
    <property type="entry name" value="TonB-dep_rcpt-like"/>
</dbReference>
<evidence type="ECO:0000256" key="5">
    <source>
        <dbReference type="ARBA" id="ARBA00022692"/>
    </source>
</evidence>
<evidence type="ECO:0000256" key="14">
    <source>
        <dbReference type="SAM" id="SignalP"/>
    </source>
</evidence>
<dbReference type="EMBL" id="JBHUEQ010000006">
    <property type="protein sequence ID" value="MFD1744886.1"/>
    <property type="molecule type" value="Genomic_DNA"/>
</dbReference>
<proteinExistence type="inferred from homology"/>
<evidence type="ECO:0000256" key="4">
    <source>
        <dbReference type="ARBA" id="ARBA00022452"/>
    </source>
</evidence>
<dbReference type="CDD" id="cd01347">
    <property type="entry name" value="ligand_gated_channel"/>
    <property type="match status" value="1"/>
</dbReference>
<evidence type="ECO:0000256" key="13">
    <source>
        <dbReference type="RuleBase" id="RU003357"/>
    </source>
</evidence>
<evidence type="ECO:0000256" key="8">
    <source>
        <dbReference type="ARBA" id="ARBA00023136"/>
    </source>
</evidence>
<keyword evidence="9 17" id="KW-0675">Receptor</keyword>
<evidence type="ECO:0000256" key="10">
    <source>
        <dbReference type="ARBA" id="ARBA00023237"/>
    </source>
</evidence>
<dbReference type="NCBIfam" id="TIGR01786">
    <property type="entry name" value="TonB-hemlactrns"/>
    <property type="match status" value="1"/>
</dbReference>
<dbReference type="RefSeq" id="WP_377397478.1">
    <property type="nucleotide sequence ID" value="NZ_JBHUEQ010000006.1"/>
</dbReference>
<keyword evidence="3 11" id="KW-0813">Transport</keyword>
<dbReference type="PROSITE" id="PS01156">
    <property type="entry name" value="TONB_DEPENDENT_REC_2"/>
    <property type="match status" value="1"/>
</dbReference>
<dbReference type="PANTHER" id="PTHR30069:SF29">
    <property type="entry name" value="HEMOGLOBIN AND HEMOGLOBIN-HAPTOGLOBIN-BINDING PROTEIN 1-RELATED"/>
    <property type="match status" value="1"/>
</dbReference>
<dbReference type="InterPro" id="IPR012910">
    <property type="entry name" value="Plug_dom"/>
</dbReference>
<keyword evidence="18" id="KW-1185">Reference proteome</keyword>
<dbReference type="InterPro" id="IPR010917">
    <property type="entry name" value="TonB_rcpt_CS"/>
</dbReference>
<accession>A0ABW4M2W3</accession>
<dbReference type="Gene3D" id="2.40.170.20">
    <property type="entry name" value="TonB-dependent receptor, beta-barrel domain"/>
    <property type="match status" value="1"/>
</dbReference>
<evidence type="ECO:0000313" key="18">
    <source>
        <dbReference type="Proteomes" id="UP001597322"/>
    </source>
</evidence>
<evidence type="ECO:0000256" key="9">
    <source>
        <dbReference type="ARBA" id="ARBA00023170"/>
    </source>
</evidence>
<feature type="signal peptide" evidence="14">
    <location>
        <begin position="1"/>
        <end position="25"/>
    </location>
</feature>
<keyword evidence="6 14" id="KW-0732">Signal</keyword>
<dbReference type="SUPFAM" id="SSF56935">
    <property type="entry name" value="Porins"/>
    <property type="match status" value="1"/>
</dbReference>
<comment type="subcellular location">
    <subcellularLocation>
        <location evidence="1 11">Cell outer membrane</location>
        <topology evidence="1 11">Multi-pass membrane protein</topology>
    </subcellularLocation>
</comment>
<dbReference type="InterPro" id="IPR037066">
    <property type="entry name" value="Plug_dom_sf"/>
</dbReference>
<sequence length="748" mass="81445">MPSLTFRLLACTSLLALTMADQVAAQDASSDSVVLQRVSVKGNRLGAPKGSATDTPLTREIRRETLEARQINSLSDLGRATEPGVNFNRSNGSVNIRGLEGSRVLTTIDGIPLPYISDATRNASGGSDTMNFAALSAVDVMRGADSSRAGAGALGGVLAYRTLEPEDLIGEGRQWRGMAKTTYDSSDRSWQGAAAVAGRVEGTSALFQASYRRGDEIRSNGNRDAYGAARTEANPAEFDDNNLLFKLRQDLVDGHNIGLTFERYRKTRDTDMRTLQAVNGNYRPGNYTADKDNDRNRISLDYRFEGEGKDGLIDSMWASLYLQKLGMMDGYTGIRSSSVVGPIGRENTTDERNFGLIGAAQKTVTIGALEHRFTFGFDLATLTSEQYSAGYDACPPKPATGIFTGAASACNNLHTNQADTPKIDGNRIGLYIDDEIALGHSGLHLTPGVRFDWVSYEPQMTDAFARNASRLSLPASFEDTAISPKLRLTYDLAPNAELFAQWAMGFRAPNSGELYSRFGATGTYLRIGNANLKSETSDGFELGANLGDDRFGGRVNLFYNKYKNFIDQRSLTAAEAAASGYRLSDYRQGGITQYRNISDAEIYGLEVSGQRIFDNGFRIAASLSALGSKDLDNDTFIRSVAPMKAVASFGYDTESWGVGLDLIGVGASKRDDGKGGTYFPTSGYGLVDLTAWWEPEQAKGLRINAGIYNVFDKTYYDYASVRTNSNVQAREFYSEPGRSFKISLTQRF</sequence>
<dbReference type="InterPro" id="IPR000531">
    <property type="entry name" value="Beta-barrel_TonB"/>
</dbReference>
<dbReference type="PANTHER" id="PTHR30069">
    <property type="entry name" value="TONB-DEPENDENT OUTER MEMBRANE RECEPTOR"/>
    <property type="match status" value="1"/>
</dbReference>
<dbReference type="Proteomes" id="UP001597322">
    <property type="component" value="Unassembled WGS sequence"/>
</dbReference>
<dbReference type="Pfam" id="PF00593">
    <property type="entry name" value="TonB_dep_Rec_b-barrel"/>
    <property type="match status" value="1"/>
</dbReference>
<keyword evidence="7 13" id="KW-0798">TonB box</keyword>
<keyword evidence="8 11" id="KW-0472">Membrane</keyword>